<evidence type="ECO:0000256" key="1">
    <source>
        <dbReference type="ARBA" id="ARBA00022723"/>
    </source>
</evidence>
<organism evidence="4 5">
    <name type="scientific">Coleofasciculus chthonoplastes PCC 7420</name>
    <dbReference type="NCBI Taxonomy" id="118168"/>
    <lineage>
        <taxon>Bacteria</taxon>
        <taxon>Bacillati</taxon>
        <taxon>Cyanobacteriota</taxon>
        <taxon>Cyanophyceae</taxon>
        <taxon>Coleofasciculales</taxon>
        <taxon>Coleofasciculaceae</taxon>
        <taxon>Coleofasciculus</taxon>
    </lineage>
</organism>
<dbReference type="RefSeq" id="WP_006102195.1">
    <property type="nucleotide sequence ID" value="NZ_DS989853.1"/>
</dbReference>
<name>B4VU87_9CYAN</name>
<dbReference type="STRING" id="118168.MC7420_3874"/>
<evidence type="ECO:0000313" key="5">
    <source>
        <dbReference type="Proteomes" id="UP000003835"/>
    </source>
</evidence>
<dbReference type="InterPro" id="IPR000907">
    <property type="entry name" value="LipOase"/>
</dbReference>
<dbReference type="Pfam" id="PF00305">
    <property type="entry name" value="Lipoxygenase"/>
    <property type="match status" value="1"/>
</dbReference>
<dbReference type="PANTHER" id="PTHR11771">
    <property type="entry name" value="LIPOXYGENASE"/>
    <property type="match status" value="1"/>
</dbReference>
<gene>
    <name evidence="4" type="ORF">MC7420_3874</name>
</gene>
<protein>
    <recommendedName>
        <fullName evidence="3">Lipoxygenase domain-containing protein</fullName>
    </recommendedName>
</protein>
<dbReference type="AlphaFoldDB" id="B4VU87"/>
<dbReference type="InterPro" id="IPR036226">
    <property type="entry name" value="LipOase_C_sf"/>
</dbReference>
<dbReference type="SUPFAM" id="SSF48484">
    <property type="entry name" value="Lipoxigenase"/>
    <property type="match status" value="1"/>
</dbReference>
<keyword evidence="1" id="KW-0479">Metal-binding</keyword>
<feature type="domain" description="Lipoxygenase" evidence="3">
    <location>
        <begin position="287"/>
        <end position="399"/>
    </location>
</feature>
<dbReference type="eggNOG" id="COG0753">
    <property type="taxonomic scope" value="Bacteria"/>
</dbReference>
<dbReference type="GO" id="GO:0046872">
    <property type="term" value="F:metal ion binding"/>
    <property type="evidence" value="ECO:0007669"/>
    <property type="project" value="UniProtKB-KW"/>
</dbReference>
<evidence type="ECO:0000259" key="3">
    <source>
        <dbReference type="PROSITE" id="PS51393"/>
    </source>
</evidence>
<dbReference type="Proteomes" id="UP000003835">
    <property type="component" value="Unassembled WGS sequence"/>
</dbReference>
<dbReference type="PROSITE" id="PS51393">
    <property type="entry name" value="LIPOXYGENASE_3"/>
    <property type="match status" value="1"/>
</dbReference>
<dbReference type="GO" id="GO:0034440">
    <property type="term" value="P:lipid oxidation"/>
    <property type="evidence" value="ECO:0007669"/>
    <property type="project" value="InterPro"/>
</dbReference>
<dbReference type="GO" id="GO:0016702">
    <property type="term" value="F:oxidoreductase activity, acting on single donors with incorporation of molecular oxygen, incorporation of two atoms of oxygen"/>
    <property type="evidence" value="ECO:0007669"/>
    <property type="project" value="InterPro"/>
</dbReference>
<keyword evidence="5" id="KW-1185">Reference proteome</keyword>
<evidence type="ECO:0000256" key="2">
    <source>
        <dbReference type="ARBA" id="ARBA00023002"/>
    </source>
</evidence>
<sequence>MNMTKKQTIVQELLQVLKLRLINTSSVQQKLQKKAAKQRSQLSKVVGQLVFSDTQNPLHNMEVELWDRDIGTPEEYLGKGITDRNGYFEIYYDPDQAGFKDEPDLELRVIEIRTSFDTNNKLVLAKRLAYTIKGPDNVTQKEYDFGTCTVPYWLYNPTNSFPRILFTELEGTPDEDAIGRKLQGYEAANHLTPIKAKHVIKNTLNPDQPSLPEIQADYPPNSTIELERKNPGYTRSDEFFGLRILNGMNPCLPKKNKHNPNEYKVTFNWDAYEKDQIHDLHNVDATFEVKDGKFLPTSITIQSRQPDSYAPFSPLKEPVTYTPNDGDQWLQAKRIFRTNTFFAAELIEHYIKAHLQMEQYTVAAFRNLRKNPLRLMLIPHLKSLININRRADTVLVDPNEGYVVTAGPLTPESVVQICHESMSQLDWKGWQPRQPLCETHTYAKIANLYWQILTDYIDVFFQTYQDEIEREWIEIHRLSDDLVNHSVAYEPGKDSGSDDGYEWYDTNELTQPNNSRRTINGSLKVVSPITLSDKPDANDIEYLKQFCRFAIFHVTLWHSWVNDSQTDAGGEVLYSSLGLRNGSFGNEDDPTIAPDSGEATQLLYLVNVLTAIKYGYIIKNEDGDIPAEFRKILLNHKQDFAQLDFDVNNIRALINI</sequence>
<keyword evidence="2" id="KW-0560">Oxidoreductase</keyword>
<accession>B4VU87</accession>
<dbReference type="InterPro" id="IPR013819">
    <property type="entry name" value="LipOase_C"/>
</dbReference>
<dbReference type="HOGENOM" id="CLU_417817_0_0_3"/>
<dbReference type="EMBL" id="DS989853">
    <property type="protein sequence ID" value="EDX74350.1"/>
    <property type="molecule type" value="Genomic_DNA"/>
</dbReference>
<reference evidence="4 5" key="1">
    <citation type="submission" date="2008-07" db="EMBL/GenBank/DDBJ databases">
        <authorList>
            <person name="Tandeau de Marsac N."/>
            <person name="Ferriera S."/>
            <person name="Johnson J."/>
            <person name="Kravitz S."/>
            <person name="Beeson K."/>
            <person name="Sutton G."/>
            <person name="Rogers Y.-H."/>
            <person name="Friedman R."/>
            <person name="Frazier M."/>
            <person name="Venter J.C."/>
        </authorList>
    </citation>
    <scope>NUCLEOTIDE SEQUENCE [LARGE SCALE GENOMIC DNA]</scope>
    <source>
        <strain evidence="4 5">PCC 7420</strain>
    </source>
</reference>
<evidence type="ECO:0000313" key="4">
    <source>
        <dbReference type="EMBL" id="EDX74350.1"/>
    </source>
</evidence>
<dbReference type="Gene3D" id="1.20.245.10">
    <property type="entry name" value="Lipoxygenase-1, Domain 5"/>
    <property type="match status" value="1"/>
</dbReference>
<dbReference type="Gene3D" id="2.60.40.3330">
    <property type="match status" value="1"/>
</dbReference>
<proteinExistence type="predicted"/>
<dbReference type="InterPro" id="IPR038479">
    <property type="entry name" value="Transthyretin-like_sf"/>
</dbReference>